<evidence type="ECO:0000313" key="3">
    <source>
        <dbReference type="Proteomes" id="UP000295558"/>
    </source>
</evidence>
<protein>
    <submittedName>
        <fullName evidence="2">Uncharacterized protein</fullName>
    </submittedName>
</protein>
<comment type="caution">
    <text evidence="2">The sequence shown here is derived from an EMBL/GenBank/DDBJ whole genome shotgun (WGS) entry which is preliminary data.</text>
</comment>
<organism evidence="2 3">
    <name type="scientific">Listeria rocourtiae</name>
    <dbReference type="NCBI Taxonomy" id="647910"/>
    <lineage>
        <taxon>Bacteria</taxon>
        <taxon>Bacillati</taxon>
        <taxon>Bacillota</taxon>
        <taxon>Bacilli</taxon>
        <taxon>Bacillales</taxon>
        <taxon>Listeriaceae</taxon>
        <taxon>Listeria</taxon>
    </lineage>
</organism>
<dbReference type="AlphaFoldDB" id="A0A4R6ZPK3"/>
<keyword evidence="3" id="KW-1185">Reference proteome</keyword>
<sequence length="29" mass="3392">MYMGNSDILVSCGNNQEEDWDETKNKLRT</sequence>
<accession>A0A4R6ZPK3</accession>
<dbReference type="Proteomes" id="UP000295558">
    <property type="component" value="Unassembled WGS sequence"/>
</dbReference>
<dbReference type="EMBL" id="SNZK01000002">
    <property type="protein sequence ID" value="TDR54501.1"/>
    <property type="molecule type" value="Genomic_DNA"/>
</dbReference>
<proteinExistence type="predicted"/>
<reference evidence="2 3" key="1">
    <citation type="submission" date="2019-03" db="EMBL/GenBank/DDBJ databases">
        <title>Genomic Encyclopedia of Type Strains, Phase III (KMG-III): the genomes of soil and plant-associated and newly described type strains.</title>
        <authorList>
            <person name="Whitman W."/>
        </authorList>
    </citation>
    <scope>NUCLEOTIDE SEQUENCE [LARGE SCALE GENOMIC DNA]</scope>
    <source>
        <strain evidence="2 3">CECT 7972</strain>
    </source>
</reference>
<gene>
    <name evidence="2" type="ORF">DFP96_10285</name>
</gene>
<evidence type="ECO:0000313" key="2">
    <source>
        <dbReference type="EMBL" id="TDR54501.1"/>
    </source>
</evidence>
<feature type="region of interest" description="Disordered" evidence="1">
    <location>
        <begin position="1"/>
        <end position="29"/>
    </location>
</feature>
<name>A0A4R6ZPK3_9LIST</name>
<evidence type="ECO:0000256" key="1">
    <source>
        <dbReference type="SAM" id="MobiDB-lite"/>
    </source>
</evidence>